<keyword evidence="2" id="KW-1133">Transmembrane helix</keyword>
<keyword evidence="2" id="KW-0812">Transmembrane</keyword>
<keyword evidence="5" id="KW-1185">Reference proteome</keyword>
<evidence type="ECO:0000256" key="1">
    <source>
        <dbReference type="ARBA" id="ARBA00005801"/>
    </source>
</evidence>
<organism evidence="4 5">
    <name type="scientific">Cryptosporangium phraense</name>
    <dbReference type="NCBI Taxonomy" id="2593070"/>
    <lineage>
        <taxon>Bacteria</taxon>
        <taxon>Bacillati</taxon>
        <taxon>Actinomycetota</taxon>
        <taxon>Actinomycetes</taxon>
        <taxon>Cryptosporangiales</taxon>
        <taxon>Cryptosporangiaceae</taxon>
        <taxon>Cryptosporangium</taxon>
    </lineage>
</organism>
<dbReference type="GO" id="GO:0006465">
    <property type="term" value="P:signal peptide processing"/>
    <property type="evidence" value="ECO:0007669"/>
    <property type="project" value="TreeGrafter"/>
</dbReference>
<keyword evidence="2" id="KW-0472">Membrane</keyword>
<dbReference type="GO" id="GO:0005886">
    <property type="term" value="C:plasma membrane"/>
    <property type="evidence" value="ECO:0007669"/>
    <property type="project" value="TreeGrafter"/>
</dbReference>
<dbReference type="GO" id="GO:0004190">
    <property type="term" value="F:aspartic-type endopeptidase activity"/>
    <property type="evidence" value="ECO:0007669"/>
    <property type="project" value="InterPro"/>
</dbReference>
<dbReference type="OrthoDB" id="3388265at2"/>
<feature type="transmembrane region" description="Helical" evidence="2">
    <location>
        <begin position="128"/>
        <end position="147"/>
    </location>
</feature>
<proteinExistence type="inferred from homology"/>
<dbReference type="EMBL" id="VIRS01000035">
    <property type="protein sequence ID" value="TQS40751.1"/>
    <property type="molecule type" value="Genomic_DNA"/>
</dbReference>
<feature type="domain" description="Prepilin type IV endopeptidase peptidase" evidence="3">
    <location>
        <begin position="86"/>
        <end position="178"/>
    </location>
</feature>
<dbReference type="InterPro" id="IPR050882">
    <property type="entry name" value="Prepilin_peptidase/N-MTase"/>
</dbReference>
<feature type="transmembrane region" description="Helical" evidence="2">
    <location>
        <begin position="159"/>
        <end position="185"/>
    </location>
</feature>
<gene>
    <name evidence="4" type="ORF">FL583_33295</name>
</gene>
<reference evidence="4 5" key="1">
    <citation type="submission" date="2019-07" db="EMBL/GenBank/DDBJ databases">
        <title>Cryptosporangium phraense sp. nov., isolated from plant litter.</title>
        <authorList>
            <person name="Suriyachadkun C."/>
        </authorList>
    </citation>
    <scope>NUCLEOTIDE SEQUENCE [LARGE SCALE GENOMIC DNA]</scope>
    <source>
        <strain evidence="4 5">A-T 5661</strain>
    </source>
</reference>
<dbReference type="InterPro" id="IPR000045">
    <property type="entry name" value="Prepilin_IV_endopep_pep"/>
</dbReference>
<feature type="transmembrane region" description="Helical" evidence="2">
    <location>
        <begin position="80"/>
        <end position="99"/>
    </location>
</feature>
<feature type="transmembrane region" description="Helical" evidence="2">
    <location>
        <begin position="22"/>
        <end position="42"/>
    </location>
</feature>
<dbReference type="Gene3D" id="1.20.120.1220">
    <property type="match status" value="1"/>
</dbReference>
<comment type="caution">
    <text evidence="4">The sequence shown here is derived from an EMBL/GenBank/DDBJ whole genome shotgun (WGS) entry which is preliminary data.</text>
</comment>
<protein>
    <submittedName>
        <fullName evidence="4">Prepilin peptidase</fullName>
    </submittedName>
</protein>
<evidence type="ECO:0000313" key="4">
    <source>
        <dbReference type="EMBL" id="TQS40751.1"/>
    </source>
</evidence>
<accession>A0A545AHF7</accession>
<feature type="transmembrane region" description="Helical" evidence="2">
    <location>
        <begin position="205"/>
        <end position="223"/>
    </location>
</feature>
<comment type="similarity">
    <text evidence="1">Belongs to the peptidase A24 family.</text>
</comment>
<feature type="transmembrane region" description="Helical" evidence="2">
    <location>
        <begin position="106"/>
        <end position="122"/>
    </location>
</feature>
<dbReference type="PANTHER" id="PTHR30487">
    <property type="entry name" value="TYPE 4 PREPILIN-LIKE PROTEINS LEADER PEPTIDE-PROCESSING ENZYME"/>
    <property type="match status" value="1"/>
</dbReference>
<evidence type="ECO:0000313" key="5">
    <source>
        <dbReference type="Proteomes" id="UP000317982"/>
    </source>
</evidence>
<dbReference type="InParanoid" id="A0A545AHF7"/>
<evidence type="ECO:0000256" key="2">
    <source>
        <dbReference type="SAM" id="Phobius"/>
    </source>
</evidence>
<sequence length="224" mass="23067">MHLPGAVHDHHGPGRGEHRQDVQRVLIVVLAGLAGLLASPLLRREIRRYGVPGPRLGSVEALAAASLALVALVLRGWPLLAVGWLVLIGVALVFVDLAVQRLPNRLTAAAVVGVLVLLAAAGDWRRLGWAVVCGLAACACYFVLAFASPAGLGMGDVKLAGSLGLTLGWWGGIVTMLGIAAGFFINGIVGVALLALRKVGRTDQLPHGPAMLLGALCAIVLFGG</sequence>
<dbReference type="AlphaFoldDB" id="A0A545AHF7"/>
<name>A0A545AHF7_9ACTN</name>
<dbReference type="Pfam" id="PF01478">
    <property type="entry name" value="Peptidase_A24"/>
    <property type="match status" value="1"/>
</dbReference>
<evidence type="ECO:0000259" key="3">
    <source>
        <dbReference type="Pfam" id="PF01478"/>
    </source>
</evidence>
<dbReference type="Proteomes" id="UP000317982">
    <property type="component" value="Unassembled WGS sequence"/>
</dbReference>
<dbReference type="PANTHER" id="PTHR30487:SF0">
    <property type="entry name" value="PREPILIN LEADER PEPTIDASE_N-METHYLTRANSFERASE-RELATED"/>
    <property type="match status" value="1"/>
</dbReference>